<feature type="compositionally biased region" description="Low complexity" evidence="18">
    <location>
        <begin position="10"/>
        <end position="23"/>
    </location>
</feature>
<comment type="cofactor">
    <cofactor evidence="1 17">
        <name>FMN</name>
        <dbReference type="ChEBI" id="CHEBI:58210"/>
    </cofactor>
</comment>
<dbReference type="GO" id="GO:0003723">
    <property type="term" value="F:RNA binding"/>
    <property type="evidence" value="ECO:0007669"/>
    <property type="project" value="TreeGrafter"/>
</dbReference>
<feature type="compositionally biased region" description="Low complexity" evidence="18">
    <location>
        <begin position="526"/>
        <end position="536"/>
    </location>
</feature>
<feature type="compositionally biased region" description="Acidic residues" evidence="18">
    <location>
        <begin position="492"/>
        <end position="505"/>
    </location>
</feature>
<evidence type="ECO:0000256" key="7">
    <source>
        <dbReference type="ARBA" id="ARBA00022694"/>
    </source>
</evidence>
<dbReference type="CDD" id="cd02801">
    <property type="entry name" value="DUS_like_FMN"/>
    <property type="match status" value="1"/>
</dbReference>
<evidence type="ECO:0000256" key="8">
    <source>
        <dbReference type="ARBA" id="ARBA00022771"/>
    </source>
</evidence>
<dbReference type="Gene3D" id="3.20.20.70">
    <property type="entry name" value="Aldolase class I"/>
    <property type="match status" value="1"/>
</dbReference>
<feature type="compositionally biased region" description="Basic and acidic residues" evidence="18">
    <location>
        <begin position="128"/>
        <end position="142"/>
    </location>
</feature>
<dbReference type="PANTHER" id="PTHR45846:SF1">
    <property type="entry name" value="TRNA-DIHYDROURIDINE(47) SYNTHASE [NAD(P)(+)]-LIKE"/>
    <property type="match status" value="1"/>
</dbReference>
<keyword evidence="4 17" id="KW-0285">Flavoprotein</keyword>
<evidence type="ECO:0000256" key="16">
    <source>
        <dbReference type="PROSITE-ProRule" id="PRU00723"/>
    </source>
</evidence>
<evidence type="ECO:0000256" key="9">
    <source>
        <dbReference type="ARBA" id="ARBA00022857"/>
    </source>
</evidence>
<keyword evidence="21" id="KW-1185">Reference proteome</keyword>
<feature type="zinc finger region" description="C3H1-type" evidence="16">
    <location>
        <begin position="327"/>
        <end position="357"/>
    </location>
</feature>
<feature type="region of interest" description="Disordered" evidence="18">
    <location>
        <begin position="286"/>
        <end position="306"/>
    </location>
</feature>
<dbReference type="PANTHER" id="PTHR45846">
    <property type="entry name" value="TRNA-DIHYDROURIDINE(47) SYNTHASE [NAD(P)(+)]-LIKE"/>
    <property type="match status" value="1"/>
</dbReference>
<protein>
    <recommendedName>
        <fullName evidence="3 17">tRNA-dihydrouridine(47) synthase [NAD(P)(+)]</fullName>
        <ecNumber evidence="2 17">1.3.1.89</ecNumber>
    </recommendedName>
    <alternativeName>
        <fullName evidence="17">tRNA-dihydrouridine synthase 3</fullName>
    </alternativeName>
</protein>
<comment type="similarity">
    <text evidence="17">Belongs to the dus family. Dus3 subfamily.</text>
</comment>
<feature type="region of interest" description="Disordered" evidence="18">
    <location>
        <begin position="790"/>
        <end position="814"/>
    </location>
</feature>
<keyword evidence="16 17" id="KW-0479">Metal-binding</keyword>
<dbReference type="EMBL" id="MU157838">
    <property type="protein sequence ID" value="KAF9530752.1"/>
    <property type="molecule type" value="Genomic_DNA"/>
</dbReference>
<evidence type="ECO:0000256" key="13">
    <source>
        <dbReference type="ARBA" id="ARBA00048342"/>
    </source>
</evidence>
<evidence type="ECO:0000256" key="12">
    <source>
        <dbReference type="ARBA" id="ARBA00048266"/>
    </source>
</evidence>
<evidence type="ECO:0000256" key="5">
    <source>
        <dbReference type="ARBA" id="ARBA00022643"/>
    </source>
</evidence>
<comment type="catalytic activity">
    <reaction evidence="12">
        <text>5,6-dihydrouridine(47) in tRNA + NAD(+) = uridine(47) in tRNA + NADH + H(+)</text>
        <dbReference type="Rhea" id="RHEA:53364"/>
        <dbReference type="Rhea" id="RHEA-COMP:13539"/>
        <dbReference type="Rhea" id="RHEA-COMP:13540"/>
        <dbReference type="ChEBI" id="CHEBI:15378"/>
        <dbReference type="ChEBI" id="CHEBI:57540"/>
        <dbReference type="ChEBI" id="CHEBI:57945"/>
        <dbReference type="ChEBI" id="CHEBI:65315"/>
        <dbReference type="ChEBI" id="CHEBI:74443"/>
        <dbReference type="EC" id="1.3.1.89"/>
    </reaction>
    <physiologicalReaction direction="right-to-left" evidence="12">
        <dbReference type="Rhea" id="RHEA:53366"/>
    </physiologicalReaction>
</comment>
<evidence type="ECO:0000259" key="19">
    <source>
        <dbReference type="PROSITE" id="PS50103"/>
    </source>
</evidence>
<evidence type="ECO:0000256" key="6">
    <source>
        <dbReference type="ARBA" id="ARBA00022664"/>
    </source>
</evidence>
<comment type="catalytic activity">
    <reaction evidence="15">
        <text>5,6-dihydrouridine(47) in tRNA + NADP(+) = uridine(47) in tRNA + NADPH + H(+)</text>
        <dbReference type="Rhea" id="RHEA:53360"/>
        <dbReference type="Rhea" id="RHEA-COMP:13539"/>
        <dbReference type="Rhea" id="RHEA-COMP:13540"/>
        <dbReference type="ChEBI" id="CHEBI:15378"/>
        <dbReference type="ChEBI" id="CHEBI:57783"/>
        <dbReference type="ChEBI" id="CHEBI:58349"/>
        <dbReference type="ChEBI" id="CHEBI:65315"/>
        <dbReference type="ChEBI" id="CHEBI:74443"/>
        <dbReference type="EC" id="1.3.1.89"/>
    </reaction>
    <physiologicalReaction direction="right-to-left" evidence="15">
        <dbReference type="Rhea" id="RHEA:53362"/>
    </physiologicalReaction>
</comment>
<feature type="compositionally biased region" description="Polar residues" evidence="18">
    <location>
        <begin position="32"/>
        <end position="49"/>
    </location>
</feature>
<evidence type="ECO:0000313" key="20">
    <source>
        <dbReference type="EMBL" id="KAF9530752.1"/>
    </source>
</evidence>
<evidence type="ECO:0000256" key="4">
    <source>
        <dbReference type="ARBA" id="ARBA00022630"/>
    </source>
</evidence>
<feature type="region of interest" description="Disordered" evidence="18">
    <location>
        <begin position="223"/>
        <end position="249"/>
    </location>
</feature>
<feature type="region of interest" description="Disordered" evidence="18">
    <location>
        <begin position="64"/>
        <end position="151"/>
    </location>
</feature>
<feature type="region of interest" description="Disordered" evidence="18">
    <location>
        <begin position="1"/>
        <end position="49"/>
    </location>
</feature>
<evidence type="ECO:0000256" key="10">
    <source>
        <dbReference type="ARBA" id="ARBA00023002"/>
    </source>
</evidence>
<feature type="compositionally biased region" description="Basic and acidic residues" evidence="18">
    <location>
        <begin position="506"/>
        <end position="522"/>
    </location>
</feature>
<dbReference type="InterPro" id="IPR013785">
    <property type="entry name" value="Aldolase_TIM"/>
</dbReference>
<dbReference type="SUPFAM" id="SSF51395">
    <property type="entry name" value="FMN-linked oxidoreductases"/>
    <property type="match status" value="1"/>
</dbReference>
<keyword evidence="16 17" id="KW-0862">Zinc</keyword>
<comment type="function">
    <text evidence="17">Catalyzes the synthesis of dihydrouridine, a modified base found in the D-loop of most tRNAs. Specifically modifies U47 in cytoplasmic tRNAs.</text>
</comment>
<comment type="catalytic activity">
    <reaction evidence="14">
        <text>a 5,6-dihydrouridine in mRNA + NADP(+) = a uridine in mRNA + NADPH + H(+)</text>
        <dbReference type="Rhea" id="RHEA:69855"/>
        <dbReference type="Rhea" id="RHEA-COMP:14658"/>
        <dbReference type="Rhea" id="RHEA-COMP:17789"/>
        <dbReference type="ChEBI" id="CHEBI:15378"/>
        <dbReference type="ChEBI" id="CHEBI:57783"/>
        <dbReference type="ChEBI" id="CHEBI:58349"/>
        <dbReference type="ChEBI" id="CHEBI:65315"/>
        <dbReference type="ChEBI" id="CHEBI:74443"/>
    </reaction>
    <physiologicalReaction direction="right-to-left" evidence="14">
        <dbReference type="Rhea" id="RHEA:69857"/>
    </physiologicalReaction>
</comment>
<comment type="catalytic activity">
    <reaction evidence="13">
        <text>a 5,6-dihydrouridine in mRNA + NAD(+) = a uridine in mRNA + NADH + H(+)</text>
        <dbReference type="Rhea" id="RHEA:69851"/>
        <dbReference type="Rhea" id="RHEA-COMP:14658"/>
        <dbReference type="Rhea" id="RHEA-COMP:17789"/>
        <dbReference type="ChEBI" id="CHEBI:15378"/>
        <dbReference type="ChEBI" id="CHEBI:57540"/>
        <dbReference type="ChEBI" id="CHEBI:57945"/>
        <dbReference type="ChEBI" id="CHEBI:65315"/>
        <dbReference type="ChEBI" id="CHEBI:74443"/>
    </reaction>
    <physiologicalReaction direction="right-to-left" evidence="13">
        <dbReference type="Rhea" id="RHEA:69853"/>
    </physiologicalReaction>
</comment>
<gene>
    <name evidence="20" type="ORF">CPB83DRAFT_834104</name>
</gene>
<dbReference type="EC" id="1.3.1.89" evidence="2 17"/>
<keyword evidence="10 17" id="KW-0560">Oxidoreductase</keyword>
<dbReference type="PROSITE" id="PS01136">
    <property type="entry name" value="UPF0034"/>
    <property type="match status" value="1"/>
</dbReference>
<accession>A0A9P6EKJ0</accession>
<keyword evidence="7 17" id="KW-0819">tRNA processing</keyword>
<evidence type="ECO:0000256" key="17">
    <source>
        <dbReference type="RuleBase" id="RU291113"/>
    </source>
</evidence>
<evidence type="ECO:0000256" key="2">
    <source>
        <dbReference type="ARBA" id="ARBA00012376"/>
    </source>
</evidence>
<proteinExistence type="inferred from homology"/>
<evidence type="ECO:0000256" key="14">
    <source>
        <dbReference type="ARBA" id="ARBA00049447"/>
    </source>
</evidence>
<dbReference type="AlphaFoldDB" id="A0A9P6EKJ0"/>
<dbReference type="Proteomes" id="UP000807306">
    <property type="component" value="Unassembled WGS sequence"/>
</dbReference>
<dbReference type="GO" id="GO:0102265">
    <property type="term" value="F:tRNA-dihydrouridine47 synthase activity"/>
    <property type="evidence" value="ECO:0007669"/>
    <property type="project" value="UniProtKB-EC"/>
</dbReference>
<keyword evidence="9 17" id="KW-0521">NADP</keyword>
<dbReference type="GO" id="GO:0008270">
    <property type="term" value="F:zinc ion binding"/>
    <property type="evidence" value="ECO:0007669"/>
    <property type="project" value="UniProtKB-KW"/>
</dbReference>
<evidence type="ECO:0000256" key="11">
    <source>
        <dbReference type="ARBA" id="ARBA00023027"/>
    </source>
</evidence>
<reference evidence="20" key="1">
    <citation type="submission" date="2020-11" db="EMBL/GenBank/DDBJ databases">
        <authorList>
            <consortium name="DOE Joint Genome Institute"/>
            <person name="Ahrendt S."/>
            <person name="Riley R."/>
            <person name="Andreopoulos W."/>
            <person name="Labutti K."/>
            <person name="Pangilinan J."/>
            <person name="Ruiz-Duenas F.J."/>
            <person name="Barrasa J.M."/>
            <person name="Sanchez-Garcia M."/>
            <person name="Camarero S."/>
            <person name="Miyauchi S."/>
            <person name="Serrano A."/>
            <person name="Linde D."/>
            <person name="Babiker R."/>
            <person name="Drula E."/>
            <person name="Ayuso-Fernandez I."/>
            <person name="Pacheco R."/>
            <person name="Padilla G."/>
            <person name="Ferreira P."/>
            <person name="Barriuso J."/>
            <person name="Kellner H."/>
            <person name="Castanera R."/>
            <person name="Alfaro M."/>
            <person name="Ramirez L."/>
            <person name="Pisabarro A.G."/>
            <person name="Kuo A."/>
            <person name="Tritt A."/>
            <person name="Lipzen A."/>
            <person name="He G."/>
            <person name="Yan M."/>
            <person name="Ng V."/>
            <person name="Cullen D."/>
            <person name="Martin F."/>
            <person name="Rosso M.-N."/>
            <person name="Henrissat B."/>
            <person name="Hibbett D."/>
            <person name="Martinez A.T."/>
            <person name="Grigoriev I.V."/>
        </authorList>
    </citation>
    <scope>NUCLEOTIDE SEQUENCE</scope>
    <source>
        <strain evidence="20">CBS 506.95</strain>
    </source>
</reference>
<dbReference type="InterPro" id="IPR018517">
    <property type="entry name" value="tRNA_hU_synthase_CS"/>
</dbReference>
<sequence>MTGEALTAETPTSTSSSTAPATSVIAPVPTASAKTTSIPTPIAANPSSETTTAIAKTYEAGVAPIKPEYPIFRSGPLAGSSRSAPAPNDDEAEVGTSHASHLNVAQEGTEETQTPQGGADRRARSRPSQKENGYKTKAEKKAFKGQNKSRHFSKTTDSLDLCWRIANGAGCTLPASECRYTHDVGEYLRVKERDWKVPTVRELDGTRVGVLGRGEVRVEMEVGGGGGMEKRDGGMDGKETGERKEKKKAEEQYILIKSDTPFFEDDEEGGRHIREGNVALLVAEPEQDEPESVATRMDDNAGAGDTIRTADSDAIVKERGLAGFECIDPTTTCPTYETFGECRFGFKCRFLGGHVRVVPSASSGPTPSTLTSPTVIETAHTHAPAPSSDGVPLELLTNPSLTEKTKLSQTAHEMNRIEPGVLKALKGRKYPLPKTDEYLSSIGLETMGQQQASWEAKQSQKHQKHNRSTGEDRAKNRLRNRVRVKKDKDGDVVFEEGEQEEQDGMDEAKDGEGEKEKEKDGDVQMSAPSATSADPPAHVPTVPHPGSEASAALTTEDLIAKRTSVPVPGFVPVPVPVPVPQRDSDPELKVKDVKMSDDSDLKARIRPREKKRLLWDGLNYLAPLTTVGNLPFRRLCTYLGADITCGEMSLTHPLLSGQPHEWSLLRRHPSEKIFGVQVAGSRPGVLVPVGEVVGREFGGGGGGGWGARGGGGGGYGGVDFVDVNCGCPIDMVFNSGSGSALLDTPSKLSRILRGMSYTLGDIPLTIKVRTGVKEGKNTVHRMLPRLVGGERVDGGAGAGGERGGEEGPSGIGCVSIHGRTRQQRYTKSADWEYIKLCVEKVREREEEEDLSPIPIFGNGDIFSPSTARSLLTSTGVSGLMVGRGALIKPWIFSELSAFGGTGMGGGGAQPRLNDESVRAMRGTKGMEGVIDRLGLGLELTDSLGGSSGGTSPTYATGDYDISSRERLSLIRLYALFALDHFGSDTPGIQKARRYLCEMLSFMWRYIPVGILERVPVGINERGGVFRGRDELETLLASSDCRDWVRISEMFLGKAPESWRFVPKHKSNAYGSEESQG</sequence>
<feature type="compositionally biased region" description="Basic residues" evidence="18">
    <location>
        <begin position="476"/>
        <end position="485"/>
    </location>
</feature>
<dbReference type="Pfam" id="PF01207">
    <property type="entry name" value="Dus"/>
    <property type="match status" value="2"/>
</dbReference>
<dbReference type="PROSITE" id="PS50103">
    <property type="entry name" value="ZF_C3H1"/>
    <property type="match status" value="1"/>
</dbReference>
<feature type="region of interest" description="Disordered" evidence="18">
    <location>
        <begin position="450"/>
        <end position="548"/>
    </location>
</feature>
<evidence type="ECO:0000256" key="3">
    <source>
        <dbReference type="ARBA" id="ARBA00022143"/>
    </source>
</evidence>
<keyword evidence="8 16" id="KW-0863">Zinc-finger</keyword>
<feature type="compositionally biased region" description="Gly residues" evidence="18">
    <location>
        <begin position="794"/>
        <end position="810"/>
    </location>
</feature>
<keyword evidence="11 17" id="KW-0520">NAD</keyword>
<comment type="caution">
    <text evidence="20">The sequence shown here is derived from an EMBL/GenBank/DDBJ whole genome shotgun (WGS) entry which is preliminary data.</text>
</comment>
<keyword evidence="6" id="KW-0507">mRNA processing</keyword>
<keyword evidence="5 17" id="KW-0288">FMN</keyword>
<evidence type="ECO:0000256" key="18">
    <source>
        <dbReference type="SAM" id="MobiDB-lite"/>
    </source>
</evidence>
<feature type="compositionally biased region" description="Basic and acidic residues" evidence="18">
    <location>
        <begin position="228"/>
        <end position="249"/>
    </location>
</feature>
<dbReference type="InterPro" id="IPR000571">
    <property type="entry name" value="Znf_CCCH"/>
</dbReference>
<dbReference type="InterPro" id="IPR035587">
    <property type="entry name" value="DUS-like_FMN-bd"/>
</dbReference>
<organism evidence="20 21">
    <name type="scientific">Crepidotus variabilis</name>
    <dbReference type="NCBI Taxonomy" id="179855"/>
    <lineage>
        <taxon>Eukaryota</taxon>
        <taxon>Fungi</taxon>
        <taxon>Dikarya</taxon>
        <taxon>Basidiomycota</taxon>
        <taxon>Agaricomycotina</taxon>
        <taxon>Agaricomycetes</taxon>
        <taxon>Agaricomycetidae</taxon>
        <taxon>Agaricales</taxon>
        <taxon>Agaricineae</taxon>
        <taxon>Crepidotaceae</taxon>
        <taxon>Crepidotus</taxon>
    </lineage>
</organism>
<evidence type="ECO:0000256" key="15">
    <source>
        <dbReference type="ARBA" id="ARBA00049513"/>
    </source>
</evidence>
<evidence type="ECO:0000313" key="21">
    <source>
        <dbReference type="Proteomes" id="UP000807306"/>
    </source>
</evidence>
<name>A0A9P6EKJ0_9AGAR</name>
<feature type="domain" description="C3H1-type" evidence="19">
    <location>
        <begin position="327"/>
        <end position="357"/>
    </location>
</feature>
<dbReference type="GO" id="GO:0050660">
    <property type="term" value="F:flavin adenine dinucleotide binding"/>
    <property type="evidence" value="ECO:0007669"/>
    <property type="project" value="UniProtKB-UniRule"/>
</dbReference>
<dbReference type="GO" id="GO:0006397">
    <property type="term" value="P:mRNA processing"/>
    <property type="evidence" value="ECO:0007669"/>
    <property type="project" value="UniProtKB-KW"/>
</dbReference>
<evidence type="ECO:0000256" key="1">
    <source>
        <dbReference type="ARBA" id="ARBA00001917"/>
    </source>
</evidence>
<dbReference type="OrthoDB" id="259935at2759"/>